<feature type="domain" description="GHMP kinase C-terminal" evidence="13">
    <location>
        <begin position="221"/>
        <end position="272"/>
    </location>
</feature>
<evidence type="ECO:0000256" key="3">
    <source>
        <dbReference type="ARBA" id="ARBA00012078"/>
    </source>
</evidence>
<dbReference type="Proteomes" id="UP001174909">
    <property type="component" value="Unassembled WGS sequence"/>
</dbReference>
<dbReference type="Pfam" id="PF00288">
    <property type="entry name" value="GHMP_kinases_N"/>
    <property type="match status" value="1"/>
</dbReference>
<evidence type="ECO:0000256" key="7">
    <source>
        <dbReference type="ARBA" id="ARBA00022697"/>
    </source>
</evidence>
<dbReference type="Pfam" id="PF08544">
    <property type="entry name" value="GHMP_kinases_C"/>
    <property type="match status" value="1"/>
</dbReference>
<dbReference type="HAMAP" id="MF_00384">
    <property type="entry name" value="Homoser_kinase"/>
    <property type="match status" value="1"/>
</dbReference>
<reference evidence="14" key="1">
    <citation type="submission" date="2023-03" db="EMBL/GenBank/DDBJ databases">
        <authorList>
            <person name="Steffen K."/>
            <person name="Cardenas P."/>
        </authorList>
    </citation>
    <scope>NUCLEOTIDE SEQUENCE</scope>
</reference>
<evidence type="ECO:0000256" key="2">
    <source>
        <dbReference type="ARBA" id="ARBA00007370"/>
    </source>
</evidence>
<keyword evidence="9 14" id="KW-0418">Kinase</keyword>
<dbReference type="PIRSF" id="PIRSF000676">
    <property type="entry name" value="Homoser_kin"/>
    <property type="match status" value="1"/>
</dbReference>
<dbReference type="InterPro" id="IPR020568">
    <property type="entry name" value="Ribosomal_Su5_D2-typ_SF"/>
</dbReference>
<dbReference type="InterPro" id="IPR006204">
    <property type="entry name" value="GHMP_kinase_N_dom"/>
</dbReference>
<dbReference type="EMBL" id="CASHTH010000322">
    <property type="protein sequence ID" value="CAI7997665.1"/>
    <property type="molecule type" value="Genomic_DNA"/>
</dbReference>
<dbReference type="Gene3D" id="3.30.230.10">
    <property type="match status" value="1"/>
</dbReference>
<comment type="pathway">
    <text evidence="1">Amino-acid biosynthesis; L-threonine biosynthesis; L-threonine from L-aspartate: step 4/5.</text>
</comment>
<dbReference type="PANTHER" id="PTHR20861">
    <property type="entry name" value="HOMOSERINE/4-DIPHOSPHOCYTIDYL-2-C-METHYL-D-ERYTHRITOL KINASE"/>
    <property type="match status" value="1"/>
</dbReference>
<protein>
    <recommendedName>
        <fullName evidence="4">Homoserine kinase</fullName>
        <ecNumber evidence="3">2.7.1.39</ecNumber>
    </recommendedName>
</protein>
<comment type="caution">
    <text evidence="14">The sequence shown here is derived from an EMBL/GenBank/DDBJ whole genome shotgun (WGS) entry which is preliminary data.</text>
</comment>
<evidence type="ECO:0000256" key="9">
    <source>
        <dbReference type="ARBA" id="ARBA00022777"/>
    </source>
</evidence>
<evidence type="ECO:0000256" key="8">
    <source>
        <dbReference type="ARBA" id="ARBA00022741"/>
    </source>
</evidence>
<organism evidence="14 15">
    <name type="scientific">Geodia barretti</name>
    <name type="common">Barrett's horny sponge</name>
    <dbReference type="NCBI Taxonomy" id="519541"/>
    <lineage>
        <taxon>Eukaryota</taxon>
        <taxon>Metazoa</taxon>
        <taxon>Porifera</taxon>
        <taxon>Demospongiae</taxon>
        <taxon>Heteroscleromorpha</taxon>
        <taxon>Tetractinellida</taxon>
        <taxon>Astrophorina</taxon>
        <taxon>Geodiidae</taxon>
        <taxon>Geodia</taxon>
    </lineage>
</organism>
<dbReference type="PRINTS" id="PR00958">
    <property type="entry name" value="HOMSERKINASE"/>
</dbReference>
<dbReference type="GO" id="GO:0009088">
    <property type="term" value="P:threonine biosynthetic process"/>
    <property type="evidence" value="ECO:0007669"/>
    <property type="project" value="UniProtKB-KW"/>
</dbReference>
<keyword evidence="6" id="KW-0808">Transferase</keyword>
<evidence type="ECO:0000256" key="6">
    <source>
        <dbReference type="ARBA" id="ARBA00022679"/>
    </source>
</evidence>
<name>A0AA35R0K9_GEOBA</name>
<dbReference type="InterPro" id="IPR013750">
    <property type="entry name" value="GHMP_kinase_C_dom"/>
</dbReference>
<evidence type="ECO:0000259" key="13">
    <source>
        <dbReference type="Pfam" id="PF08544"/>
    </source>
</evidence>
<dbReference type="Gene3D" id="3.30.70.890">
    <property type="entry name" value="GHMP kinase, C-terminal domain"/>
    <property type="match status" value="1"/>
</dbReference>
<dbReference type="SUPFAM" id="SSF55060">
    <property type="entry name" value="GHMP Kinase, C-terminal domain"/>
    <property type="match status" value="1"/>
</dbReference>
<evidence type="ECO:0000256" key="10">
    <source>
        <dbReference type="ARBA" id="ARBA00022840"/>
    </source>
</evidence>
<dbReference type="InterPro" id="IPR006203">
    <property type="entry name" value="GHMP_knse_ATP-bd_CS"/>
</dbReference>
<keyword evidence="10" id="KW-0067">ATP-binding</keyword>
<dbReference type="PANTHER" id="PTHR20861:SF1">
    <property type="entry name" value="HOMOSERINE KINASE"/>
    <property type="match status" value="1"/>
</dbReference>
<evidence type="ECO:0000313" key="15">
    <source>
        <dbReference type="Proteomes" id="UP001174909"/>
    </source>
</evidence>
<dbReference type="SUPFAM" id="SSF54211">
    <property type="entry name" value="Ribosomal protein S5 domain 2-like"/>
    <property type="match status" value="1"/>
</dbReference>
<sequence>MEEPVTTVEVRAPATTANLGPGYDCLGMALDLWNTLTVEVLPAGSEPAVVVLGEGAGELEADAQNLTYRAMEFLFNEADVPLPPLSLRCNNSIPLSRGMGSSAAAISGGLVAANWLLDNVFSQDDLLEMAATIEGHPDNVAAAIHGGMRLVVMNDDRLYTAPIRVPADMQAVLFIPERRIATADARRVLPDQIPIADAVYNMSRTALLVASMESDRPEYLNIATQDRLHQPYRQTIFPQMKVIFAAAQAAGALGVFLSGSGSTILALTRDRAMTVAYEMFDAARLAGVDGRVEVTQPTDLGAHFIDVPGNESQDAA</sequence>
<dbReference type="NCBIfam" id="TIGR00191">
    <property type="entry name" value="thrB"/>
    <property type="match status" value="1"/>
</dbReference>
<dbReference type="GO" id="GO:0004413">
    <property type="term" value="F:homoserine kinase activity"/>
    <property type="evidence" value="ECO:0007669"/>
    <property type="project" value="UniProtKB-EC"/>
</dbReference>
<keyword evidence="5" id="KW-0028">Amino-acid biosynthesis</keyword>
<gene>
    <name evidence="14" type="ORF">GBAR_LOCUS2206</name>
</gene>
<comment type="similarity">
    <text evidence="2">Belongs to the GHMP kinase family. Homoserine kinase subfamily.</text>
</comment>
<comment type="catalytic activity">
    <reaction evidence="11">
        <text>L-homoserine + ATP = O-phospho-L-homoserine + ADP + H(+)</text>
        <dbReference type="Rhea" id="RHEA:13985"/>
        <dbReference type="ChEBI" id="CHEBI:15378"/>
        <dbReference type="ChEBI" id="CHEBI:30616"/>
        <dbReference type="ChEBI" id="CHEBI:57476"/>
        <dbReference type="ChEBI" id="CHEBI:57590"/>
        <dbReference type="ChEBI" id="CHEBI:456216"/>
        <dbReference type="EC" id="2.7.1.39"/>
    </reaction>
    <physiologicalReaction direction="left-to-right" evidence="11">
        <dbReference type="Rhea" id="RHEA:13986"/>
    </physiologicalReaction>
</comment>
<dbReference type="AlphaFoldDB" id="A0AA35R0K9"/>
<dbReference type="InterPro" id="IPR036554">
    <property type="entry name" value="GHMP_kinase_C_sf"/>
</dbReference>
<evidence type="ECO:0000256" key="1">
    <source>
        <dbReference type="ARBA" id="ARBA00005015"/>
    </source>
</evidence>
<dbReference type="GO" id="GO:0005524">
    <property type="term" value="F:ATP binding"/>
    <property type="evidence" value="ECO:0007669"/>
    <property type="project" value="UniProtKB-KW"/>
</dbReference>
<dbReference type="InterPro" id="IPR000870">
    <property type="entry name" value="Homoserine_kinase"/>
</dbReference>
<dbReference type="PROSITE" id="PS00627">
    <property type="entry name" value="GHMP_KINASES_ATP"/>
    <property type="match status" value="1"/>
</dbReference>
<dbReference type="InterPro" id="IPR014721">
    <property type="entry name" value="Ribsml_uS5_D2-typ_fold_subgr"/>
</dbReference>
<evidence type="ECO:0000313" key="14">
    <source>
        <dbReference type="EMBL" id="CAI7997665.1"/>
    </source>
</evidence>
<feature type="domain" description="GHMP kinase N-terminal" evidence="12">
    <location>
        <begin position="65"/>
        <end position="147"/>
    </location>
</feature>
<evidence type="ECO:0000256" key="5">
    <source>
        <dbReference type="ARBA" id="ARBA00022605"/>
    </source>
</evidence>
<keyword evidence="8" id="KW-0547">Nucleotide-binding</keyword>
<evidence type="ECO:0000256" key="4">
    <source>
        <dbReference type="ARBA" id="ARBA00017858"/>
    </source>
</evidence>
<keyword evidence="7" id="KW-0791">Threonine biosynthesis</keyword>
<accession>A0AA35R0K9</accession>
<proteinExistence type="inferred from homology"/>
<dbReference type="EC" id="2.7.1.39" evidence="3"/>
<evidence type="ECO:0000259" key="12">
    <source>
        <dbReference type="Pfam" id="PF00288"/>
    </source>
</evidence>
<evidence type="ECO:0000256" key="11">
    <source>
        <dbReference type="ARBA" id="ARBA00049913"/>
    </source>
</evidence>
<keyword evidence="15" id="KW-1185">Reference proteome</keyword>